<reference evidence="3" key="1">
    <citation type="submission" date="2016-10" db="EMBL/GenBank/DDBJ databases">
        <authorList>
            <person name="Varghese N."/>
            <person name="Submissions S."/>
        </authorList>
    </citation>
    <scope>NUCLEOTIDE SEQUENCE [LARGE SCALE GENOMIC DNA]</scope>
    <source>
        <strain evidence="3">DSM 45245</strain>
    </source>
</reference>
<accession>A0A1H3NKQ4</accession>
<keyword evidence="1" id="KW-0812">Transmembrane</keyword>
<evidence type="ECO:0008006" key="4">
    <source>
        <dbReference type="Google" id="ProtNLM"/>
    </source>
</evidence>
<sequence length="189" mass="19253">MAERHTALRSMHDVGLAAWFGGSLMGAVGLNAAASQARNPTERSSVASAGWARWTPVNAAAIGAHLVGATGELVTERGRVAAQSGVGTMSAAKTALTLAALGVTGYSRKLGRTIEQAGGAPVDGTTEPSGQTPPHVAAAQRQLRLLQWAVPALTGALVIITALAGEQQKPRQVARGVVGRITGLLRPGR</sequence>
<dbReference type="RefSeq" id="WP_091555935.1">
    <property type="nucleotide sequence ID" value="NZ_FNPH01000004.1"/>
</dbReference>
<organism evidence="2 3">
    <name type="scientific">Micromonospora pattaloongensis</name>
    <dbReference type="NCBI Taxonomy" id="405436"/>
    <lineage>
        <taxon>Bacteria</taxon>
        <taxon>Bacillati</taxon>
        <taxon>Actinomycetota</taxon>
        <taxon>Actinomycetes</taxon>
        <taxon>Micromonosporales</taxon>
        <taxon>Micromonosporaceae</taxon>
        <taxon>Micromonospora</taxon>
    </lineage>
</organism>
<evidence type="ECO:0000256" key="1">
    <source>
        <dbReference type="SAM" id="Phobius"/>
    </source>
</evidence>
<keyword evidence="1" id="KW-1133">Transmembrane helix</keyword>
<dbReference type="EMBL" id="FNPH01000004">
    <property type="protein sequence ID" value="SDY89384.1"/>
    <property type="molecule type" value="Genomic_DNA"/>
</dbReference>
<evidence type="ECO:0000313" key="2">
    <source>
        <dbReference type="EMBL" id="SDY89384.1"/>
    </source>
</evidence>
<dbReference type="STRING" id="405436.SAMN05444365_10436"/>
<dbReference type="Proteomes" id="UP000242415">
    <property type="component" value="Unassembled WGS sequence"/>
</dbReference>
<gene>
    <name evidence="2" type="ORF">SAMN05444365_10436</name>
</gene>
<evidence type="ECO:0000313" key="3">
    <source>
        <dbReference type="Proteomes" id="UP000242415"/>
    </source>
</evidence>
<feature type="transmembrane region" description="Helical" evidence="1">
    <location>
        <begin position="145"/>
        <end position="165"/>
    </location>
</feature>
<dbReference type="AlphaFoldDB" id="A0A1H3NKQ4"/>
<dbReference type="OrthoDB" id="5181921at2"/>
<keyword evidence="1" id="KW-0472">Membrane</keyword>
<keyword evidence="3" id="KW-1185">Reference proteome</keyword>
<name>A0A1H3NKQ4_9ACTN</name>
<protein>
    <recommendedName>
        <fullName evidence="4">ABC-type Mn/Zn transport systems, ATPase component</fullName>
    </recommendedName>
</protein>
<proteinExistence type="predicted"/>